<dbReference type="GO" id="GO:0032259">
    <property type="term" value="P:methylation"/>
    <property type="evidence" value="ECO:0007669"/>
    <property type="project" value="UniProtKB-KW"/>
</dbReference>
<feature type="domain" description="O-methyltransferase C-terminal" evidence="4">
    <location>
        <begin position="333"/>
        <end position="538"/>
    </location>
</feature>
<dbReference type="AlphaFoldDB" id="D5SLM1"/>
<dbReference type="Gene3D" id="3.40.50.150">
    <property type="entry name" value="Vaccinia Virus protein VP39"/>
    <property type="match status" value="1"/>
</dbReference>
<dbReference type="InterPro" id="IPR001077">
    <property type="entry name" value="COMT_C"/>
</dbReference>
<dbReference type="InterPro" id="IPR029063">
    <property type="entry name" value="SAM-dependent_MTases_sf"/>
</dbReference>
<dbReference type="Gene3D" id="1.10.287.1350">
    <property type="match status" value="1"/>
</dbReference>
<dbReference type="SUPFAM" id="SSF53335">
    <property type="entry name" value="S-adenosyl-L-methionine-dependent methyltransferases"/>
    <property type="match status" value="1"/>
</dbReference>
<protein>
    <submittedName>
        <fullName evidence="6">SAM-dependent O-methyltransferase</fullName>
    </submittedName>
</protein>
<evidence type="ECO:0000259" key="4">
    <source>
        <dbReference type="Pfam" id="PF00891"/>
    </source>
</evidence>
<evidence type="ECO:0000256" key="1">
    <source>
        <dbReference type="ARBA" id="ARBA00022603"/>
    </source>
</evidence>
<dbReference type="InterPro" id="IPR016461">
    <property type="entry name" value="COMT-like"/>
</dbReference>
<evidence type="ECO:0000256" key="3">
    <source>
        <dbReference type="ARBA" id="ARBA00022691"/>
    </source>
</evidence>
<reference evidence="6 7" key="1">
    <citation type="journal article" date="2010" name="Genome Biol. Evol.">
        <title>The sequence of a 1.8-mb bacterial linear plasmid reveals a rich evolutionary reservoir of secondary metabolic pathways.</title>
        <authorList>
            <person name="Medema M.H."/>
            <person name="Trefzer A."/>
            <person name="Kovalchuk A."/>
            <person name="van den Berg M."/>
            <person name="Mueller U."/>
            <person name="Heijne W."/>
            <person name="Wu L."/>
            <person name="Alam M.T."/>
            <person name="Ronning C.M."/>
            <person name="Nierman W.C."/>
            <person name="Bovenberg R.A.L."/>
            <person name="Breitling R."/>
            <person name="Takano E."/>
        </authorList>
    </citation>
    <scope>NUCLEOTIDE SEQUENCE [LARGE SCALE GENOMIC DNA]</scope>
    <source>
        <strain evidence="7">ATCC 27064 / DSM 738 / JCM 4710 / NBRC 13307 / NCIMB 12785 / NRRL 3585 / VKM Ac-602</strain>
        <plasmid evidence="6">pSCL4</plasmid>
    </source>
</reference>
<dbReference type="GeneID" id="93734402"/>
<dbReference type="GO" id="GO:0008171">
    <property type="term" value="F:O-methyltransferase activity"/>
    <property type="evidence" value="ECO:0007669"/>
    <property type="project" value="InterPro"/>
</dbReference>
<dbReference type="PANTHER" id="PTHR43712:SF2">
    <property type="entry name" value="O-METHYLTRANSFERASE CICE"/>
    <property type="match status" value="1"/>
</dbReference>
<sequence length="572" mass="61100">MRAENGWADELDPADATVLGEAFAFVRRNGGEDALGRLLRALDADQRAAVAAHCVPEHVAALVFPPSPERLTAALRASGLRVRGPVPSTVVRDRLALRHRLPADELDVSILHIGLPVGGPDRMEVELFVLPVPPGSPLTRIAERERAEPHEHHLALGVTTGDEAILLGLRALLRERGGLVPDGGGHNPDENCTVLYFRDPGGPTPLEYRRLELRVPGFHPAALAAHPAHAPDRCLRTLLTLLTGAWTTRAIAVAVGLGVPDLLPARADELAGRLAVDPDALARLLRHLESSGVVVSRADGYALTAVGAPLRRTAPVSLAPVALLYGGLFHHSYEALEHSVRTGEEGFSTLFGQGFFGYLAEHPDQAELFDAAMAANAPMFAPVPDLAGLDGVRVVVDIAGGSGELLCRFLGHAPLLRGVLLEQAPVLERARARLAGAGCADRCELIAGDFTRDVPPGGDLYVLSRVLHDWDDERCLVILRHCASRMPPGRRLLIVERLLPVDGRPSLAVTWDLHMLCNLGGRERTGEHYARLLDAAGFDLVSVDELPLDGSLLQAVLRTDGPSADPPRPAGG</sequence>
<dbReference type="eggNOG" id="COG2226">
    <property type="taxonomic scope" value="Bacteria"/>
</dbReference>
<dbReference type="CDD" id="cd02440">
    <property type="entry name" value="AdoMet_MTases"/>
    <property type="match status" value="1"/>
</dbReference>
<dbReference type="RefSeq" id="WP_003963633.1">
    <property type="nucleotide sequence ID" value="NZ_CM000914.1"/>
</dbReference>
<keyword evidence="3" id="KW-0949">S-adenosyl-L-methionine</keyword>
<dbReference type="EMBL" id="CM000914">
    <property type="protein sequence ID" value="EFG04814.2"/>
    <property type="molecule type" value="Genomic_DNA"/>
</dbReference>
<dbReference type="InterPro" id="IPR012967">
    <property type="entry name" value="COMT_dimerisation"/>
</dbReference>
<dbReference type="SUPFAM" id="SSF46785">
    <property type="entry name" value="Winged helix' DNA-binding domain"/>
    <property type="match status" value="1"/>
</dbReference>
<dbReference type="OrthoDB" id="4145676at2"/>
<keyword evidence="2 6" id="KW-0808">Transferase</keyword>
<name>D5SLM1_STRCL</name>
<dbReference type="GO" id="GO:0046983">
    <property type="term" value="F:protein dimerization activity"/>
    <property type="evidence" value="ECO:0007669"/>
    <property type="project" value="InterPro"/>
</dbReference>
<accession>D5SLM1</accession>
<feature type="domain" description="O-methyltransferase dimerisation" evidence="5">
    <location>
        <begin position="240"/>
        <end position="307"/>
    </location>
</feature>
<proteinExistence type="predicted"/>
<keyword evidence="1 6" id="KW-0489">Methyltransferase</keyword>
<dbReference type="Pfam" id="PF00891">
    <property type="entry name" value="Methyltransf_2"/>
    <property type="match status" value="1"/>
</dbReference>
<dbReference type="InterPro" id="IPR036388">
    <property type="entry name" value="WH-like_DNA-bd_sf"/>
</dbReference>
<organism evidence="6 7">
    <name type="scientific">Streptomyces clavuligerus</name>
    <dbReference type="NCBI Taxonomy" id="1901"/>
    <lineage>
        <taxon>Bacteria</taxon>
        <taxon>Bacillati</taxon>
        <taxon>Actinomycetota</taxon>
        <taxon>Actinomycetes</taxon>
        <taxon>Kitasatosporales</taxon>
        <taxon>Streptomycetaceae</taxon>
        <taxon>Streptomyces</taxon>
    </lineage>
</organism>
<keyword evidence="7" id="KW-1185">Reference proteome</keyword>
<dbReference type="PANTHER" id="PTHR43712">
    <property type="entry name" value="PUTATIVE (AFU_ORTHOLOGUE AFUA_4G14580)-RELATED"/>
    <property type="match status" value="1"/>
</dbReference>
<gene>
    <name evidence="6" type="primary">phzM</name>
    <name evidence="6" type="ORF">SCLAV_p1328</name>
</gene>
<dbReference type="PROSITE" id="PS51683">
    <property type="entry name" value="SAM_OMT_II"/>
    <property type="match status" value="1"/>
</dbReference>
<evidence type="ECO:0000259" key="5">
    <source>
        <dbReference type="Pfam" id="PF08100"/>
    </source>
</evidence>
<geneLocation type="plasmid" evidence="6 7">
    <name>pSCL4</name>
</geneLocation>
<evidence type="ECO:0000313" key="6">
    <source>
        <dbReference type="EMBL" id="EFG04814.2"/>
    </source>
</evidence>
<keyword evidence="6" id="KW-0614">Plasmid</keyword>
<dbReference type="Gene3D" id="1.10.10.10">
    <property type="entry name" value="Winged helix-like DNA-binding domain superfamily/Winged helix DNA-binding domain"/>
    <property type="match status" value="1"/>
</dbReference>
<dbReference type="Pfam" id="PF08100">
    <property type="entry name" value="Dimerisation"/>
    <property type="match status" value="1"/>
</dbReference>
<evidence type="ECO:0000256" key="2">
    <source>
        <dbReference type="ARBA" id="ARBA00022679"/>
    </source>
</evidence>
<dbReference type="InterPro" id="IPR036390">
    <property type="entry name" value="WH_DNA-bd_sf"/>
</dbReference>
<evidence type="ECO:0000313" key="7">
    <source>
        <dbReference type="Proteomes" id="UP000002357"/>
    </source>
</evidence>
<dbReference type="Proteomes" id="UP000002357">
    <property type="component" value="Plasmid pSCL4"/>
</dbReference>